<dbReference type="SUPFAM" id="SSF51445">
    <property type="entry name" value="(Trans)glycosidases"/>
    <property type="match status" value="1"/>
</dbReference>
<dbReference type="AlphaFoldDB" id="A0A0A7I986"/>
<dbReference type="InterPro" id="IPR017853">
    <property type="entry name" value="GH"/>
</dbReference>
<dbReference type="GO" id="GO:0016740">
    <property type="term" value="F:transferase activity"/>
    <property type="evidence" value="ECO:0007669"/>
    <property type="project" value="UniProtKB-KW"/>
</dbReference>
<dbReference type="Gene3D" id="1.20.58.80">
    <property type="entry name" value="Phosphotransferase system, lactose/cellobiose-type IIA subunit"/>
    <property type="match status" value="1"/>
</dbReference>
<dbReference type="STRING" id="1447715.AH67_07835"/>
<dbReference type="InterPro" id="IPR021828">
    <property type="entry name" value="GlgE_dom_N/S"/>
</dbReference>
<dbReference type="PANTHER" id="PTHR47786:SF2">
    <property type="entry name" value="GLYCOSYL HYDROLASE FAMILY 13 CATALYTIC DOMAIN-CONTAINING PROTEIN"/>
    <property type="match status" value="1"/>
</dbReference>
<dbReference type="Gene3D" id="3.20.20.80">
    <property type="entry name" value="Glycosidases"/>
    <property type="match status" value="1"/>
</dbReference>
<feature type="compositionally biased region" description="Basic residues" evidence="4">
    <location>
        <begin position="24"/>
        <end position="38"/>
    </location>
</feature>
<organism evidence="6 7">
    <name type="scientific">Bifidobacterium pseudolongum PV8-2</name>
    <dbReference type="NCBI Taxonomy" id="1447715"/>
    <lineage>
        <taxon>Bacteria</taxon>
        <taxon>Bacillati</taxon>
        <taxon>Actinomycetota</taxon>
        <taxon>Actinomycetes</taxon>
        <taxon>Bifidobacteriales</taxon>
        <taxon>Bifidobacteriaceae</taxon>
        <taxon>Bifidobacterium</taxon>
    </lineage>
</organism>
<dbReference type="GO" id="GO:0004553">
    <property type="term" value="F:hydrolase activity, hydrolyzing O-glycosyl compounds"/>
    <property type="evidence" value="ECO:0007669"/>
    <property type="project" value="InterPro"/>
</dbReference>
<comment type="subunit">
    <text evidence="1">Homodimer.</text>
</comment>
<dbReference type="InterPro" id="IPR013783">
    <property type="entry name" value="Ig-like_fold"/>
</dbReference>
<dbReference type="GO" id="GO:0005975">
    <property type="term" value="P:carbohydrate metabolic process"/>
    <property type="evidence" value="ECO:0007669"/>
    <property type="project" value="InterPro"/>
</dbReference>
<name>A0A0A7I986_9BIFI</name>
<accession>A0A0A7I986</accession>
<comment type="catalytic activity">
    <reaction evidence="3">
        <text>alpha-maltose 1-phosphate + [(1-&gt;4)-alpha-D-glucosyl](n) = [(1-&gt;4)-alpha-D-glucosyl](n+2) + phosphate</text>
        <dbReference type="Rhea" id="RHEA:42692"/>
        <dbReference type="Rhea" id="RHEA-COMP:9584"/>
        <dbReference type="Rhea" id="RHEA-COMP:10183"/>
        <dbReference type="ChEBI" id="CHEBI:15444"/>
        <dbReference type="ChEBI" id="CHEBI:43474"/>
        <dbReference type="ChEBI" id="CHEBI:63576"/>
        <dbReference type="EC" id="2.4.99.16"/>
    </reaction>
</comment>
<dbReference type="InterPro" id="IPR013780">
    <property type="entry name" value="Glyco_hydro_b"/>
</dbReference>
<dbReference type="Pfam" id="PF11896">
    <property type="entry name" value="GlgE_dom_N_S"/>
    <property type="match status" value="1"/>
</dbReference>
<dbReference type="InterPro" id="IPR049171">
    <property type="entry name" value="GLGE_C"/>
</dbReference>
<feature type="region of interest" description="Disordered" evidence="4">
    <location>
        <begin position="1"/>
        <end position="46"/>
    </location>
</feature>
<proteinExistence type="predicted"/>
<dbReference type="OrthoDB" id="9805159at2"/>
<feature type="domain" description="Glycosyl hydrolase family 13 catalytic" evidence="5">
    <location>
        <begin position="276"/>
        <end position="616"/>
    </location>
</feature>
<evidence type="ECO:0000313" key="6">
    <source>
        <dbReference type="EMBL" id="AIZ16817.1"/>
    </source>
</evidence>
<reference evidence="6 7" key="1">
    <citation type="journal article" date="2015" name="Genome Announc.">
        <title>Bifidobacterium pseudolongum Strain PV8-2, Isolated from a Stool Sample of an Anemic Kenyan Infant.</title>
        <authorList>
            <person name="Vazquez-Gutierrez P."/>
            <person name="Lacroix C."/>
            <person name="Chassard C."/>
            <person name="Klumpp J."/>
            <person name="Stevens M.J."/>
            <person name="Jans C."/>
        </authorList>
    </citation>
    <scope>NUCLEOTIDE SEQUENCE [LARGE SCALE GENOMIC DNA]</scope>
    <source>
        <strain evidence="6 7">PV8-2</strain>
    </source>
</reference>
<evidence type="ECO:0000256" key="4">
    <source>
        <dbReference type="SAM" id="MobiDB-lite"/>
    </source>
</evidence>
<dbReference type="Gene3D" id="2.60.40.1180">
    <property type="entry name" value="Golgi alpha-mannosidase II"/>
    <property type="match status" value="1"/>
</dbReference>
<dbReference type="SMART" id="SM00642">
    <property type="entry name" value="Aamy"/>
    <property type="match status" value="1"/>
</dbReference>
<dbReference type="Proteomes" id="UP000030636">
    <property type="component" value="Chromosome"/>
</dbReference>
<dbReference type="KEGG" id="bpsp:AH67_07835"/>
<dbReference type="PANTHER" id="PTHR47786">
    <property type="entry name" value="ALPHA-1,4-GLUCAN:MALTOSE-1-PHOSPHATE MALTOSYLTRANSFERASE"/>
    <property type="match status" value="1"/>
</dbReference>
<evidence type="ECO:0000256" key="1">
    <source>
        <dbReference type="ARBA" id="ARBA00011738"/>
    </source>
</evidence>
<evidence type="ECO:0000256" key="2">
    <source>
        <dbReference type="ARBA" id="ARBA00012603"/>
    </source>
</evidence>
<sequence length="724" mass="79613">MAAMRETTGAEERTQDQSTTATRTARKPRATARTRTKTSAKASGAMPPTAIAAKEPNLFGRITILDVRPDAQDAVFPARVELGEPFTVSAQVFLEGRATVRATAVLKNPRGRVMARVPMTQTNTGLDTWTAMLQAGSPTDLTPWDEGFADMLGQLGNWKVAIEGWADTYTDWVLDATARVNADAASADAEGAIVRGSEILTRWAATRDAGLDAAQRKVLRETAKQMLDATIPTAERLAIAQIDEIAALHTTNPLRDGLTASRDRVFHVERPKSSFSAWYQFFPRSEGAAVNERGEMTPGTLRTAVSGLERAKSEGFTIAYLPAVFPVDHSAPDARLFAVGTAAGGHDTVDPELGSMDDFRAFCARAHELGLEVALGLPLRCAPTHPWVAAHPEWFRRNADGSFVYALDEHGDPEPFYELDFDNDLTGIEREVERIIDVWIEAGVTAFQIDEPQTEPVRFWQDVLAAVTKKHPEVLFLAEAFSRPALVRALAYAGFTQNHSYFPWRNTKEELEAFLTETNGEGGFYQHNTFWPATPDVLSDYLRNNGVAGHAVRAVLAAMGSPSWGIYNGYELMENNVIADGASALGNERTKVRARDWSGAVEYGIAELLTSLNRIRAEHPATRSYHTLTVLPSANPAIVAFARQTPAQYTADGKPDTLLIVVNLDCYHEQQSSIHVDLNALGLPADRTYRVRDLLTDRTFDWSWDNFVSLAPWADVAHILSVEY</sequence>
<dbReference type="EMBL" id="CP007457">
    <property type="protein sequence ID" value="AIZ16817.1"/>
    <property type="molecule type" value="Genomic_DNA"/>
</dbReference>
<dbReference type="HOGENOM" id="CLU_015798_0_0_11"/>
<dbReference type="EC" id="2.4.99.16" evidence="2"/>
<gene>
    <name evidence="6" type="ORF">AH67_07835</name>
</gene>
<dbReference type="RefSeq" id="WP_039172539.1">
    <property type="nucleotide sequence ID" value="NZ_CP007457.1"/>
</dbReference>
<protein>
    <recommendedName>
        <fullName evidence="2">starch synthase (maltosyl-transferring)</fullName>
        <ecNumber evidence="2">2.4.99.16</ecNumber>
    </recommendedName>
</protein>
<keyword evidence="6" id="KW-0808">Transferase</keyword>
<evidence type="ECO:0000313" key="7">
    <source>
        <dbReference type="Proteomes" id="UP000030636"/>
    </source>
</evidence>
<evidence type="ECO:0000256" key="3">
    <source>
        <dbReference type="ARBA" id="ARBA00048735"/>
    </source>
</evidence>
<dbReference type="Gene3D" id="2.60.40.10">
    <property type="entry name" value="Immunoglobulins"/>
    <property type="match status" value="1"/>
</dbReference>
<dbReference type="Pfam" id="PF21702">
    <property type="entry name" value="GLGE_C"/>
    <property type="match status" value="1"/>
</dbReference>
<dbReference type="InterPro" id="IPR006047">
    <property type="entry name" value="GH13_cat_dom"/>
</dbReference>
<keyword evidence="7" id="KW-1185">Reference proteome</keyword>
<evidence type="ECO:0000259" key="5">
    <source>
        <dbReference type="SMART" id="SM00642"/>
    </source>
</evidence>